<dbReference type="GO" id="GO:0016747">
    <property type="term" value="F:acyltransferase activity, transferring groups other than amino-acyl groups"/>
    <property type="evidence" value="ECO:0007669"/>
    <property type="project" value="InterPro"/>
</dbReference>
<dbReference type="Pfam" id="PF13302">
    <property type="entry name" value="Acetyltransf_3"/>
    <property type="match status" value="1"/>
</dbReference>
<sequence>MQLQTERFTLRPLAEHDAALFQSLYRDEGLMRHIGDVMDEQRAERAFRASLKAMLAPTPKFYFWVIEEGLQQLGVAGLSAIIADEEAEPGMILLPHAQNKRVGFEVLRCLVDYCRDELQLQQVVARFEANNFAAAKLAENAGFHDFQPIEEIHTTGQKVKLEGFIKFPNTWEQK</sequence>
<dbReference type="InterPro" id="IPR000182">
    <property type="entry name" value="GNAT_dom"/>
</dbReference>
<evidence type="ECO:0000313" key="3">
    <source>
        <dbReference type="Proteomes" id="UP000029264"/>
    </source>
</evidence>
<dbReference type="STRING" id="1515746.HR45_12925"/>
<dbReference type="PROSITE" id="PS51186">
    <property type="entry name" value="GNAT"/>
    <property type="match status" value="1"/>
</dbReference>
<name>A0A094JCJ6_9GAMM</name>
<dbReference type="SUPFAM" id="SSF55729">
    <property type="entry name" value="Acyl-CoA N-acyltransferases (Nat)"/>
    <property type="match status" value="1"/>
</dbReference>
<dbReference type="Proteomes" id="UP000029264">
    <property type="component" value="Unassembled WGS sequence"/>
</dbReference>
<feature type="domain" description="N-acetyltransferase" evidence="1">
    <location>
        <begin position="8"/>
        <end position="168"/>
    </location>
</feature>
<dbReference type="PANTHER" id="PTHR43792:SF1">
    <property type="entry name" value="N-ACETYLTRANSFERASE DOMAIN-CONTAINING PROTEIN"/>
    <property type="match status" value="1"/>
</dbReference>
<dbReference type="eggNOG" id="COG1670">
    <property type="taxonomic scope" value="Bacteria"/>
</dbReference>
<dbReference type="Gene3D" id="3.40.630.30">
    <property type="match status" value="1"/>
</dbReference>
<comment type="caution">
    <text evidence="2">The sequence shown here is derived from an EMBL/GenBank/DDBJ whole genome shotgun (WGS) entry which is preliminary data.</text>
</comment>
<accession>A0A094JCJ6</accession>
<dbReference type="OrthoDB" id="7852312at2"/>
<dbReference type="RefSeq" id="WP_037443457.1">
    <property type="nucleotide sequence ID" value="NZ_JPEO01000010.1"/>
</dbReference>
<dbReference type="PANTHER" id="PTHR43792">
    <property type="entry name" value="GNAT FAMILY, PUTATIVE (AFU_ORTHOLOGUE AFUA_3G00765)-RELATED-RELATED"/>
    <property type="match status" value="1"/>
</dbReference>
<organism evidence="2 3">
    <name type="scientific">Shewanella mangrovi</name>
    <dbReference type="NCBI Taxonomy" id="1515746"/>
    <lineage>
        <taxon>Bacteria</taxon>
        <taxon>Pseudomonadati</taxon>
        <taxon>Pseudomonadota</taxon>
        <taxon>Gammaproteobacteria</taxon>
        <taxon>Alteromonadales</taxon>
        <taxon>Shewanellaceae</taxon>
        <taxon>Shewanella</taxon>
    </lineage>
</organism>
<evidence type="ECO:0000313" key="2">
    <source>
        <dbReference type="EMBL" id="KFZ36947.1"/>
    </source>
</evidence>
<dbReference type="EMBL" id="JPEO01000010">
    <property type="protein sequence ID" value="KFZ36947.1"/>
    <property type="molecule type" value="Genomic_DNA"/>
</dbReference>
<protein>
    <recommendedName>
        <fullName evidence="1">N-acetyltransferase domain-containing protein</fullName>
    </recommendedName>
</protein>
<keyword evidence="3" id="KW-1185">Reference proteome</keyword>
<dbReference type="InterPro" id="IPR016181">
    <property type="entry name" value="Acyl_CoA_acyltransferase"/>
</dbReference>
<dbReference type="AlphaFoldDB" id="A0A094JCJ6"/>
<evidence type="ECO:0000259" key="1">
    <source>
        <dbReference type="PROSITE" id="PS51186"/>
    </source>
</evidence>
<proteinExistence type="predicted"/>
<dbReference type="InterPro" id="IPR051531">
    <property type="entry name" value="N-acetyltransferase"/>
</dbReference>
<reference evidence="2 3" key="1">
    <citation type="submission" date="2014-06" db="EMBL/GenBank/DDBJ databases">
        <title>Shewanella sp. YQH10.</title>
        <authorList>
            <person name="Liu Y."/>
            <person name="Zeng R."/>
        </authorList>
    </citation>
    <scope>NUCLEOTIDE SEQUENCE [LARGE SCALE GENOMIC DNA]</scope>
    <source>
        <strain evidence="2 3">YQH10</strain>
    </source>
</reference>
<gene>
    <name evidence="2" type="ORF">HR45_12925</name>
</gene>